<reference evidence="2 3" key="1">
    <citation type="submission" date="2019-04" db="EMBL/GenBank/DDBJ databases">
        <authorList>
            <consortium name="Pathogen Informatics"/>
        </authorList>
    </citation>
    <scope>NUCLEOTIDE SEQUENCE [LARGE SCALE GENOMIC DNA]</scope>
    <source>
        <strain evidence="2 3">NCTC9185</strain>
    </source>
</reference>
<dbReference type="AlphaFoldDB" id="A0A4U9D4K7"/>
<dbReference type="PROSITE" id="PS50883">
    <property type="entry name" value="EAL"/>
    <property type="match status" value="1"/>
</dbReference>
<dbReference type="EC" id="3.1.4.52" evidence="2"/>
<dbReference type="InterPro" id="IPR035919">
    <property type="entry name" value="EAL_sf"/>
</dbReference>
<dbReference type="InterPro" id="IPR050706">
    <property type="entry name" value="Cyclic-di-GMP_PDE-like"/>
</dbReference>
<keyword evidence="2" id="KW-0378">Hydrolase</keyword>
<organism evidence="2 3">
    <name type="scientific">Raoultella terrigena</name>
    <name type="common">Klebsiella terrigena</name>
    <dbReference type="NCBI Taxonomy" id="577"/>
    <lineage>
        <taxon>Bacteria</taxon>
        <taxon>Pseudomonadati</taxon>
        <taxon>Pseudomonadota</taxon>
        <taxon>Gammaproteobacteria</taxon>
        <taxon>Enterobacterales</taxon>
        <taxon>Enterobacteriaceae</taxon>
        <taxon>Klebsiella/Raoultella group</taxon>
        <taxon>Raoultella</taxon>
    </lineage>
</organism>
<dbReference type="Gene3D" id="3.20.20.450">
    <property type="entry name" value="EAL domain"/>
    <property type="match status" value="1"/>
</dbReference>
<evidence type="ECO:0000259" key="1">
    <source>
        <dbReference type="PROSITE" id="PS50883"/>
    </source>
</evidence>
<evidence type="ECO:0000313" key="3">
    <source>
        <dbReference type="Proteomes" id="UP000339249"/>
    </source>
</evidence>
<dbReference type="EMBL" id="CABDVU010000001">
    <property type="protein sequence ID" value="VTN10695.1"/>
    <property type="molecule type" value="Genomic_DNA"/>
</dbReference>
<name>A0A4U9D4K7_RAOTE</name>
<dbReference type="PANTHER" id="PTHR33121:SF74">
    <property type="entry name" value="CYCLIC DI-GMP PHOSPHODIESTERASE PDEA-RELATED"/>
    <property type="match status" value="1"/>
</dbReference>
<gene>
    <name evidence="2" type="primary">yfgF_2</name>
    <name evidence="2" type="ORF">NCTC9185_02620</name>
</gene>
<dbReference type="Pfam" id="PF00563">
    <property type="entry name" value="EAL"/>
    <property type="match status" value="1"/>
</dbReference>
<dbReference type="SUPFAM" id="SSF141868">
    <property type="entry name" value="EAL domain-like"/>
    <property type="match status" value="1"/>
</dbReference>
<dbReference type="Proteomes" id="UP000339249">
    <property type="component" value="Unassembled WGS sequence"/>
</dbReference>
<dbReference type="GO" id="GO:0071111">
    <property type="term" value="F:cyclic-guanylate-specific phosphodiesterase activity"/>
    <property type="evidence" value="ECO:0007669"/>
    <property type="project" value="UniProtKB-EC"/>
</dbReference>
<dbReference type="SMART" id="SM00052">
    <property type="entry name" value="EAL"/>
    <property type="match status" value="1"/>
</dbReference>
<dbReference type="InterPro" id="IPR001633">
    <property type="entry name" value="EAL_dom"/>
</dbReference>
<dbReference type="CDD" id="cd01948">
    <property type="entry name" value="EAL"/>
    <property type="match status" value="1"/>
</dbReference>
<dbReference type="PANTHER" id="PTHR33121">
    <property type="entry name" value="CYCLIC DI-GMP PHOSPHODIESTERASE PDEF"/>
    <property type="match status" value="1"/>
</dbReference>
<protein>
    <submittedName>
        <fullName evidence="2">Cyclic di-GMP phosphodiesterase YfgF</fullName>
        <ecNumber evidence="2">3.1.4.52</ecNumber>
    </submittedName>
</protein>
<sequence>MQRDSAAQIIALFRRYNLQAEAITLEITEEQAFCDEQTSLHNIQQLRDFGCAIAIDDFGTGYANYERLKRLQADIVKIDGCFVRDVETDPLDAIIIKSIIEMARVKNLTVVAEYVETQEQKARLLALGVDYLQGYLIGKPRPLEELRA</sequence>
<accession>A0A4U9D4K7</accession>
<proteinExistence type="predicted"/>
<feature type="domain" description="EAL" evidence="1">
    <location>
        <begin position="1"/>
        <end position="148"/>
    </location>
</feature>
<evidence type="ECO:0000313" key="2">
    <source>
        <dbReference type="EMBL" id="VTN10695.1"/>
    </source>
</evidence>